<dbReference type="GO" id="GO:0005524">
    <property type="term" value="F:ATP binding"/>
    <property type="evidence" value="ECO:0007669"/>
    <property type="project" value="InterPro"/>
</dbReference>
<keyword evidence="1" id="KW-0505">Motor protein</keyword>
<feature type="domain" description="Kinesin motor" evidence="4">
    <location>
        <begin position="96"/>
        <end position="142"/>
    </location>
</feature>
<dbReference type="OMA" id="DEHIGEQ"/>
<comment type="caution">
    <text evidence="5">The sequence shown here is derived from an EMBL/GenBank/DDBJ whole genome shotgun (WGS) entry which is preliminary data.</text>
</comment>
<evidence type="ECO:0000256" key="1">
    <source>
        <dbReference type="ARBA" id="ARBA00023175"/>
    </source>
</evidence>
<dbReference type="AlphaFoldDB" id="A0AA38GPI4"/>
<dbReference type="Proteomes" id="UP000824469">
    <property type="component" value="Unassembled WGS sequence"/>
</dbReference>
<protein>
    <recommendedName>
        <fullName evidence="4">Kinesin motor domain-containing protein</fullName>
    </recommendedName>
</protein>
<sequence>MASSSRARSSSPFGFRKASPINGKIMIPRYPPVLSSSSNSYGSVTRSVTPNRARSDSATSVNNFRFSSDSPSEYISPDTSTSAFNSDMAFQRSKENICVTVRFRPLSVRECQRGDDSAWYPDGDTLVRNEYNPSTAYAFGKI</sequence>
<dbReference type="PROSITE" id="PS50067">
    <property type="entry name" value="KINESIN_MOTOR_2"/>
    <property type="match status" value="1"/>
</dbReference>
<accession>A0AA38GPI4</accession>
<keyword evidence="6" id="KW-1185">Reference proteome</keyword>
<feature type="compositionally biased region" description="Polar residues" evidence="3">
    <location>
        <begin position="49"/>
        <end position="79"/>
    </location>
</feature>
<evidence type="ECO:0000259" key="4">
    <source>
        <dbReference type="PROSITE" id="PS50067"/>
    </source>
</evidence>
<proteinExistence type="inferred from homology"/>
<reference evidence="5 6" key="1">
    <citation type="journal article" date="2021" name="Nat. Plants">
        <title>The Taxus genome provides insights into paclitaxel biosynthesis.</title>
        <authorList>
            <person name="Xiong X."/>
            <person name="Gou J."/>
            <person name="Liao Q."/>
            <person name="Li Y."/>
            <person name="Zhou Q."/>
            <person name="Bi G."/>
            <person name="Li C."/>
            <person name="Du R."/>
            <person name="Wang X."/>
            <person name="Sun T."/>
            <person name="Guo L."/>
            <person name="Liang H."/>
            <person name="Lu P."/>
            <person name="Wu Y."/>
            <person name="Zhang Z."/>
            <person name="Ro D.K."/>
            <person name="Shang Y."/>
            <person name="Huang S."/>
            <person name="Yan J."/>
        </authorList>
    </citation>
    <scope>NUCLEOTIDE SEQUENCE [LARGE SCALE GENOMIC DNA]</scope>
    <source>
        <strain evidence="5">Ta-2019</strain>
    </source>
</reference>
<feature type="non-terminal residue" evidence="5">
    <location>
        <position position="1"/>
    </location>
</feature>
<dbReference type="GO" id="GO:0003777">
    <property type="term" value="F:microtubule motor activity"/>
    <property type="evidence" value="ECO:0007669"/>
    <property type="project" value="InterPro"/>
</dbReference>
<dbReference type="GO" id="GO:0007018">
    <property type="term" value="P:microtubule-based movement"/>
    <property type="evidence" value="ECO:0007669"/>
    <property type="project" value="InterPro"/>
</dbReference>
<feature type="compositionally biased region" description="Low complexity" evidence="3">
    <location>
        <begin position="34"/>
        <end position="48"/>
    </location>
</feature>
<evidence type="ECO:0000313" key="5">
    <source>
        <dbReference type="EMBL" id="KAH9326566.1"/>
    </source>
</evidence>
<organism evidence="5 6">
    <name type="scientific">Taxus chinensis</name>
    <name type="common">Chinese yew</name>
    <name type="synonym">Taxus wallichiana var. chinensis</name>
    <dbReference type="NCBI Taxonomy" id="29808"/>
    <lineage>
        <taxon>Eukaryota</taxon>
        <taxon>Viridiplantae</taxon>
        <taxon>Streptophyta</taxon>
        <taxon>Embryophyta</taxon>
        <taxon>Tracheophyta</taxon>
        <taxon>Spermatophyta</taxon>
        <taxon>Pinopsida</taxon>
        <taxon>Pinidae</taxon>
        <taxon>Conifers II</taxon>
        <taxon>Cupressales</taxon>
        <taxon>Taxaceae</taxon>
        <taxon>Taxus</taxon>
    </lineage>
</organism>
<name>A0AA38GPI4_TAXCH</name>
<dbReference type="EMBL" id="JAHRHJ020000002">
    <property type="protein sequence ID" value="KAH9326566.1"/>
    <property type="molecule type" value="Genomic_DNA"/>
</dbReference>
<evidence type="ECO:0000256" key="2">
    <source>
        <dbReference type="PROSITE-ProRule" id="PRU00283"/>
    </source>
</evidence>
<evidence type="ECO:0000256" key="3">
    <source>
        <dbReference type="SAM" id="MobiDB-lite"/>
    </source>
</evidence>
<comment type="caution">
    <text evidence="2">Lacks conserved residue(s) required for the propagation of feature annotation.</text>
</comment>
<dbReference type="GO" id="GO:0008017">
    <property type="term" value="F:microtubule binding"/>
    <property type="evidence" value="ECO:0007669"/>
    <property type="project" value="InterPro"/>
</dbReference>
<gene>
    <name evidence="5" type="ORF">KI387_006744</name>
</gene>
<evidence type="ECO:0000313" key="6">
    <source>
        <dbReference type="Proteomes" id="UP000824469"/>
    </source>
</evidence>
<comment type="similarity">
    <text evidence="2">Belongs to the TRAFAC class myosin-kinesin ATPase superfamily. Kinesin family.</text>
</comment>
<feature type="region of interest" description="Disordered" evidence="3">
    <location>
        <begin position="34"/>
        <end position="79"/>
    </location>
</feature>
<dbReference type="InterPro" id="IPR001752">
    <property type="entry name" value="Kinesin_motor_dom"/>
</dbReference>